<dbReference type="GO" id="GO:0046872">
    <property type="term" value="F:metal ion binding"/>
    <property type="evidence" value="ECO:0007669"/>
    <property type="project" value="UniProtKB-KW"/>
</dbReference>
<dbReference type="Proteomes" id="UP000719766">
    <property type="component" value="Unassembled WGS sequence"/>
</dbReference>
<dbReference type="PANTHER" id="PTHR43200">
    <property type="entry name" value="PHOSPHATASE"/>
    <property type="match status" value="1"/>
</dbReference>
<keyword evidence="4 10" id="KW-0479">Metal-binding</keyword>
<evidence type="ECO:0000313" key="12">
    <source>
        <dbReference type="Proteomes" id="UP000719766"/>
    </source>
</evidence>
<gene>
    <name evidence="11" type="ORF">HD556DRAFT_1377763</name>
</gene>
<name>A0A9P7DH88_9AGAM</name>
<keyword evidence="6 10" id="KW-0460">Magnesium</keyword>
<evidence type="ECO:0000256" key="1">
    <source>
        <dbReference type="ARBA" id="ARBA00001946"/>
    </source>
</evidence>
<dbReference type="EMBL" id="JABBWE010000034">
    <property type="protein sequence ID" value="KAG1792759.1"/>
    <property type="molecule type" value="Genomic_DNA"/>
</dbReference>
<comment type="catalytic activity">
    <reaction evidence="7">
        <text>adenosine 2',5'-bisphosphate + H2O = AMP + phosphate</text>
        <dbReference type="Rhea" id="RHEA:77643"/>
        <dbReference type="ChEBI" id="CHEBI:15377"/>
        <dbReference type="ChEBI" id="CHEBI:43474"/>
        <dbReference type="ChEBI" id="CHEBI:194156"/>
        <dbReference type="ChEBI" id="CHEBI:456215"/>
        <dbReference type="EC" id="3.1.3.7"/>
    </reaction>
    <physiologicalReaction direction="left-to-right" evidence="7">
        <dbReference type="Rhea" id="RHEA:77644"/>
    </physiologicalReaction>
</comment>
<dbReference type="CDD" id="cd01517">
    <property type="entry name" value="PAP_phosphatase"/>
    <property type="match status" value="1"/>
</dbReference>
<comment type="catalytic activity">
    <reaction evidence="8">
        <text>adenosine 3',5'-bisphosphate + H2O = AMP + phosphate</text>
        <dbReference type="Rhea" id="RHEA:10040"/>
        <dbReference type="ChEBI" id="CHEBI:15377"/>
        <dbReference type="ChEBI" id="CHEBI:43474"/>
        <dbReference type="ChEBI" id="CHEBI:58343"/>
        <dbReference type="ChEBI" id="CHEBI:456215"/>
        <dbReference type="EC" id="3.1.3.7"/>
    </reaction>
    <physiologicalReaction direction="left-to-right" evidence="8">
        <dbReference type="Rhea" id="RHEA:10041"/>
    </physiologicalReaction>
</comment>
<dbReference type="EC" id="3.1.3.7" evidence="3"/>
<evidence type="ECO:0000256" key="4">
    <source>
        <dbReference type="ARBA" id="ARBA00022723"/>
    </source>
</evidence>
<dbReference type="Gene3D" id="3.30.540.10">
    <property type="entry name" value="Fructose-1,6-Bisphosphatase, subunit A, domain 1"/>
    <property type="match status" value="1"/>
</dbReference>
<dbReference type="InterPro" id="IPR000760">
    <property type="entry name" value="Inositol_monophosphatase-like"/>
</dbReference>
<feature type="binding site" evidence="10">
    <location>
        <position position="321"/>
    </location>
    <ligand>
        <name>Mg(2+)</name>
        <dbReference type="ChEBI" id="CHEBI:18420"/>
        <label>1</label>
        <note>catalytic</note>
    </ligand>
</feature>
<dbReference type="PRINTS" id="PR00377">
    <property type="entry name" value="IMPHPHTASES"/>
</dbReference>
<keyword evidence="12" id="KW-1185">Reference proteome</keyword>
<protein>
    <recommendedName>
        <fullName evidence="3">3'(2'),5'-bisphosphate nucleotidase</fullName>
        <ecNumber evidence="3">3.1.3.7</ecNumber>
    </recommendedName>
</protein>
<comment type="cofactor">
    <cofactor evidence="1 10">
        <name>Mg(2+)</name>
        <dbReference type="ChEBI" id="CHEBI:18420"/>
    </cofactor>
</comment>
<dbReference type="GO" id="GO:0000103">
    <property type="term" value="P:sulfate assimilation"/>
    <property type="evidence" value="ECO:0007669"/>
    <property type="project" value="TreeGrafter"/>
</dbReference>
<evidence type="ECO:0000313" key="11">
    <source>
        <dbReference type="EMBL" id="KAG1792759.1"/>
    </source>
</evidence>
<dbReference type="OrthoDB" id="411145at2759"/>
<evidence type="ECO:0000256" key="7">
    <source>
        <dbReference type="ARBA" id="ARBA00044466"/>
    </source>
</evidence>
<comment type="catalytic activity">
    <reaction evidence="9">
        <text>3'-phosphoadenylyl sulfate + H2O = adenosine 5'-phosphosulfate + phosphate</text>
        <dbReference type="Rhea" id="RHEA:77639"/>
        <dbReference type="ChEBI" id="CHEBI:15377"/>
        <dbReference type="ChEBI" id="CHEBI:43474"/>
        <dbReference type="ChEBI" id="CHEBI:58243"/>
        <dbReference type="ChEBI" id="CHEBI:58339"/>
        <dbReference type="EC" id="3.1.3.7"/>
    </reaction>
    <physiologicalReaction direction="left-to-right" evidence="9">
        <dbReference type="Rhea" id="RHEA:77640"/>
    </physiologicalReaction>
</comment>
<dbReference type="Pfam" id="PF00459">
    <property type="entry name" value="Inositol_P"/>
    <property type="match status" value="1"/>
</dbReference>
<keyword evidence="5" id="KW-0378">Hydrolase</keyword>
<reference evidence="11" key="1">
    <citation type="journal article" date="2020" name="New Phytol.">
        <title>Comparative genomics reveals dynamic genome evolution in host specialist ectomycorrhizal fungi.</title>
        <authorList>
            <person name="Lofgren L.A."/>
            <person name="Nguyen N.H."/>
            <person name="Vilgalys R."/>
            <person name="Ruytinx J."/>
            <person name="Liao H.L."/>
            <person name="Branco S."/>
            <person name="Kuo A."/>
            <person name="LaButti K."/>
            <person name="Lipzen A."/>
            <person name="Andreopoulos W."/>
            <person name="Pangilinan J."/>
            <person name="Riley R."/>
            <person name="Hundley H."/>
            <person name="Na H."/>
            <person name="Barry K."/>
            <person name="Grigoriev I.V."/>
            <person name="Stajich J.E."/>
            <person name="Kennedy P.G."/>
        </authorList>
    </citation>
    <scope>NUCLEOTIDE SEQUENCE</scope>
    <source>
        <strain evidence="11">S12</strain>
    </source>
</reference>
<dbReference type="InterPro" id="IPR020583">
    <property type="entry name" value="Inositol_monoP_metal-BS"/>
</dbReference>
<dbReference type="AlphaFoldDB" id="A0A9P7DH88"/>
<dbReference type="PROSITE" id="PS00629">
    <property type="entry name" value="IMP_1"/>
    <property type="match status" value="1"/>
</dbReference>
<feature type="binding site" evidence="10">
    <location>
        <position position="174"/>
    </location>
    <ligand>
        <name>Mg(2+)</name>
        <dbReference type="ChEBI" id="CHEBI:18420"/>
        <label>1</label>
        <note>catalytic</note>
    </ligand>
</feature>
<dbReference type="NCBIfam" id="TIGR01330">
    <property type="entry name" value="bisphos_HAL2"/>
    <property type="match status" value="1"/>
</dbReference>
<evidence type="ECO:0000256" key="2">
    <source>
        <dbReference type="ARBA" id="ARBA00009759"/>
    </source>
</evidence>
<feature type="binding site" evidence="10">
    <location>
        <position position="176"/>
    </location>
    <ligand>
        <name>Mg(2+)</name>
        <dbReference type="ChEBI" id="CHEBI:18420"/>
        <label>1</label>
        <note>catalytic</note>
    </ligand>
</feature>
<accession>A0A9P7DH88</accession>
<evidence type="ECO:0000256" key="5">
    <source>
        <dbReference type="ARBA" id="ARBA00022801"/>
    </source>
</evidence>
<organism evidence="11 12">
    <name type="scientific">Suillus plorans</name>
    <dbReference type="NCBI Taxonomy" id="116603"/>
    <lineage>
        <taxon>Eukaryota</taxon>
        <taxon>Fungi</taxon>
        <taxon>Dikarya</taxon>
        <taxon>Basidiomycota</taxon>
        <taxon>Agaricomycotina</taxon>
        <taxon>Agaricomycetes</taxon>
        <taxon>Agaricomycetidae</taxon>
        <taxon>Boletales</taxon>
        <taxon>Suillineae</taxon>
        <taxon>Suillaceae</taxon>
        <taxon>Suillus</taxon>
    </lineage>
</organism>
<evidence type="ECO:0000256" key="6">
    <source>
        <dbReference type="ARBA" id="ARBA00022842"/>
    </source>
</evidence>
<comment type="caution">
    <text evidence="11">The sequence shown here is derived from an EMBL/GenBank/DDBJ whole genome shotgun (WGS) entry which is preliminary data.</text>
</comment>
<dbReference type="Gene3D" id="3.40.190.80">
    <property type="match status" value="1"/>
</dbReference>
<evidence type="ECO:0000256" key="8">
    <source>
        <dbReference type="ARBA" id="ARBA00044479"/>
    </source>
</evidence>
<sequence>MLLYHASKHLIAQAHFRTIPRRLLSMSLTSPEAFSVEKHVAIAAVRRACLVTCTVFNQLVRDRTDTLKKEDDSPVTVGDYAAQAVINTVLRNAFPEDPIVGEEGADALRQGSNTKLRERVVSLATNALREDLIDGEKAQWGLGSQHEHSSEALLKAIDEGNDTGGPNKRMWTVDPIDGTKGFLRGGQYAVCLSLIVNSQVVLGVIGCPNIQIHPENPDEEKGCIFVAVRGQGAFQITLSGTSAIKLPFFSSEKSYVLQSEESKHTNIPLIRRVSDELHLTEWGMDSQAKYCCLARGEGAVYLRMPASTIGGKQPYEERIWDHAPGSILVEEAGGKITDSEGAPLQFGLGRGMGENHGFVATVDEELHARVISAIKRAQLAEDPKKTNPAL</sequence>
<evidence type="ECO:0000256" key="10">
    <source>
        <dbReference type="PIRSR" id="PIRSR600760-2"/>
    </source>
</evidence>
<dbReference type="GeneID" id="64596898"/>
<dbReference type="InterPro" id="IPR006239">
    <property type="entry name" value="DPNP"/>
</dbReference>
<dbReference type="PANTHER" id="PTHR43200:SF6">
    <property type="entry name" value="3'(2'),5'-BISPHOSPHATE NUCLEOTIDASE"/>
    <property type="match status" value="1"/>
</dbReference>
<dbReference type="GO" id="GO:0008441">
    <property type="term" value="F:3'(2'),5'-bisphosphate nucleotidase activity"/>
    <property type="evidence" value="ECO:0007669"/>
    <property type="project" value="UniProtKB-EC"/>
</dbReference>
<feature type="binding site" evidence="10">
    <location>
        <position position="177"/>
    </location>
    <ligand>
        <name>Mg(2+)</name>
        <dbReference type="ChEBI" id="CHEBI:18420"/>
        <label>1</label>
        <note>catalytic</note>
    </ligand>
</feature>
<evidence type="ECO:0000256" key="3">
    <source>
        <dbReference type="ARBA" id="ARBA00012633"/>
    </source>
</evidence>
<proteinExistence type="inferred from homology"/>
<dbReference type="InterPro" id="IPR051090">
    <property type="entry name" value="Inositol_monoP_superfamily"/>
</dbReference>
<evidence type="ECO:0000256" key="9">
    <source>
        <dbReference type="ARBA" id="ARBA00044484"/>
    </source>
</evidence>
<dbReference type="RefSeq" id="XP_041159328.1">
    <property type="nucleotide sequence ID" value="XM_041303134.1"/>
</dbReference>
<comment type="similarity">
    <text evidence="2">Belongs to the inositol monophosphatase superfamily.</text>
</comment>
<feature type="binding site" evidence="10">
    <location>
        <position position="102"/>
    </location>
    <ligand>
        <name>Mg(2+)</name>
        <dbReference type="ChEBI" id="CHEBI:18420"/>
        <label>1</label>
        <note>catalytic</note>
    </ligand>
</feature>
<dbReference type="SUPFAM" id="SSF56655">
    <property type="entry name" value="Carbohydrate phosphatase"/>
    <property type="match status" value="1"/>
</dbReference>